<dbReference type="OrthoDB" id="7778431at2"/>
<name>A0A6I6ISC9_9RHOB</name>
<protein>
    <submittedName>
        <fullName evidence="2">Uncharacterized protein</fullName>
    </submittedName>
</protein>
<feature type="compositionally biased region" description="Basic residues" evidence="1">
    <location>
        <begin position="77"/>
        <end position="86"/>
    </location>
</feature>
<dbReference type="KEGG" id="rom:EI983_07945"/>
<dbReference type="Proteomes" id="UP000428330">
    <property type="component" value="Chromosome"/>
</dbReference>
<sequence>MMKRDPFDPKDLILESYRIEGITEGECRSIFLDWALSLPDSEDTQGAVAKLLGLYAAENPDHPMTKVLSEAQQAAARPKRRGGWRSRPRDLQ</sequence>
<feature type="region of interest" description="Disordered" evidence="1">
    <location>
        <begin position="70"/>
        <end position="92"/>
    </location>
</feature>
<organism evidence="2 3">
    <name type="scientific">Roseovarius faecimaris</name>
    <dbReference type="NCBI Taxonomy" id="2494550"/>
    <lineage>
        <taxon>Bacteria</taxon>
        <taxon>Pseudomonadati</taxon>
        <taxon>Pseudomonadota</taxon>
        <taxon>Alphaproteobacteria</taxon>
        <taxon>Rhodobacterales</taxon>
        <taxon>Roseobacteraceae</taxon>
        <taxon>Roseovarius</taxon>
    </lineage>
</organism>
<dbReference type="EMBL" id="CP034348">
    <property type="protein sequence ID" value="QGX98216.1"/>
    <property type="molecule type" value="Genomic_DNA"/>
</dbReference>
<evidence type="ECO:0000313" key="3">
    <source>
        <dbReference type="Proteomes" id="UP000428330"/>
    </source>
</evidence>
<dbReference type="AlphaFoldDB" id="A0A6I6ISC9"/>
<keyword evidence="3" id="KW-1185">Reference proteome</keyword>
<evidence type="ECO:0000256" key="1">
    <source>
        <dbReference type="SAM" id="MobiDB-lite"/>
    </source>
</evidence>
<gene>
    <name evidence="2" type="ORF">EI983_07945</name>
</gene>
<reference evidence="3" key="1">
    <citation type="submission" date="2018-12" db="EMBL/GenBank/DDBJ databases">
        <title>Complete genome sequence of Roseovarius sp. MME-070.</title>
        <authorList>
            <person name="Nam Y.-D."/>
            <person name="Kang J."/>
            <person name="Chung W.-H."/>
            <person name="Park Y.S."/>
        </authorList>
    </citation>
    <scope>NUCLEOTIDE SEQUENCE [LARGE SCALE GENOMIC DNA]</scope>
    <source>
        <strain evidence="3">MME-070</strain>
    </source>
</reference>
<proteinExistence type="predicted"/>
<accession>A0A6I6ISC9</accession>
<evidence type="ECO:0000313" key="2">
    <source>
        <dbReference type="EMBL" id="QGX98216.1"/>
    </source>
</evidence>